<dbReference type="PANTHER" id="PTHR44757">
    <property type="entry name" value="DIGUANYLATE CYCLASE DGCP"/>
    <property type="match status" value="1"/>
</dbReference>
<evidence type="ECO:0000313" key="7">
    <source>
        <dbReference type="Proteomes" id="UP000179360"/>
    </source>
</evidence>
<dbReference type="EMBL" id="MFSY01000079">
    <property type="protein sequence ID" value="OGI45338.1"/>
    <property type="molecule type" value="Genomic_DNA"/>
</dbReference>
<reference evidence="6 7" key="1">
    <citation type="journal article" date="2016" name="Nat. Commun.">
        <title>Thousands of microbial genomes shed light on interconnected biogeochemical processes in an aquifer system.</title>
        <authorList>
            <person name="Anantharaman K."/>
            <person name="Brown C.T."/>
            <person name="Hug L.A."/>
            <person name="Sharon I."/>
            <person name="Castelle C.J."/>
            <person name="Probst A.J."/>
            <person name="Thomas B.C."/>
            <person name="Singh A."/>
            <person name="Wilkins M.J."/>
            <person name="Karaoz U."/>
            <person name="Brodie E.L."/>
            <person name="Williams K.H."/>
            <person name="Hubbard S.S."/>
            <person name="Banfield J.F."/>
        </authorList>
    </citation>
    <scope>NUCLEOTIDE SEQUENCE [LARGE SCALE GENOMIC DNA]</scope>
</reference>
<feature type="transmembrane region" description="Helical" evidence="3">
    <location>
        <begin position="82"/>
        <end position="101"/>
    </location>
</feature>
<evidence type="ECO:0000256" key="3">
    <source>
        <dbReference type="SAM" id="Phobius"/>
    </source>
</evidence>
<name>A0A1F6TJT2_9PROT</name>
<sequence>MLCFTDGADNFRARPGPRRGKGEPHPMDLALDGRLGVGHGLDGENRRTVAAYGPIDDLGLGMTVSMASAELYAPILIRFQQLLLMLLALAFGGVLLLRWQIAPLARKLLEEIGVRRAAEDHLTFVAHHDSLTGLPNRALFNDRLKQALIDAGRHKRVVAVMFLDLDNFKNINDSFGHKAGDLLLQGVAERLGQCLRPGDTVSRLSGDEFTLILSDMAQAGDANRLAQKIVEDFRLPYGVDGREIFVTASLGVALFPLDSRDREELLKYADIAMYRAKEQGKNSYQFYAAEMSAAATERLLLQSGLRVALERKEFTLHYQPQVDMTTGRIVGMEALVRWKHPERGWIPPDKFIPIAEEIGLITPIGEWVLRTACAQNKAWEDAGLSGYRVAVNISGHQIRQQDFVEAVTRVLRQTGLRPQSLGLELTESVLMHGGEENIAKLRMLEVMGIHISIDDFGTGYSSLGYLKLFPIDVLKIDRTFVRDVTTNPDDAAIASAIITLAHSLGIQVVAEGVETKEQLAFLRSRRCDGIQGYYFSKPLPAGECEALLRSGKRLQQLED</sequence>
<dbReference type="SUPFAM" id="SSF141868">
    <property type="entry name" value="EAL domain-like"/>
    <property type="match status" value="1"/>
</dbReference>
<dbReference type="InterPro" id="IPR035919">
    <property type="entry name" value="EAL_sf"/>
</dbReference>
<dbReference type="SMART" id="SM00052">
    <property type="entry name" value="EAL"/>
    <property type="match status" value="1"/>
</dbReference>
<dbReference type="Pfam" id="PF00990">
    <property type="entry name" value="GGDEF"/>
    <property type="match status" value="1"/>
</dbReference>
<dbReference type="InterPro" id="IPR043128">
    <property type="entry name" value="Rev_trsase/Diguanyl_cyclase"/>
</dbReference>
<dbReference type="AlphaFoldDB" id="A0A1F6TJT2"/>
<proteinExistence type="predicted"/>
<dbReference type="PROSITE" id="PS50887">
    <property type="entry name" value="GGDEF"/>
    <property type="match status" value="1"/>
</dbReference>
<dbReference type="Gene3D" id="3.20.20.450">
    <property type="entry name" value="EAL domain"/>
    <property type="match status" value="1"/>
</dbReference>
<dbReference type="InterPro" id="IPR000160">
    <property type="entry name" value="GGDEF_dom"/>
</dbReference>
<organism evidence="6 7">
    <name type="scientific">Candidatus Muproteobacteria bacterium RIFCSPHIGHO2_01_FULL_65_16</name>
    <dbReference type="NCBI Taxonomy" id="1817764"/>
    <lineage>
        <taxon>Bacteria</taxon>
        <taxon>Pseudomonadati</taxon>
        <taxon>Pseudomonadota</taxon>
        <taxon>Candidatus Muproteobacteria</taxon>
    </lineage>
</organism>
<dbReference type="SMART" id="SM00267">
    <property type="entry name" value="GGDEF"/>
    <property type="match status" value="1"/>
</dbReference>
<feature type="domain" description="GGDEF" evidence="5">
    <location>
        <begin position="156"/>
        <end position="289"/>
    </location>
</feature>
<evidence type="ECO:0000256" key="1">
    <source>
        <dbReference type="ARBA" id="ARBA00051114"/>
    </source>
</evidence>
<keyword evidence="3" id="KW-1133">Transmembrane helix</keyword>
<gene>
    <name evidence="6" type="ORF">A2637_06760</name>
</gene>
<dbReference type="Pfam" id="PF00563">
    <property type="entry name" value="EAL"/>
    <property type="match status" value="1"/>
</dbReference>
<dbReference type="PANTHER" id="PTHR44757:SF2">
    <property type="entry name" value="BIOFILM ARCHITECTURE MAINTENANCE PROTEIN MBAA"/>
    <property type="match status" value="1"/>
</dbReference>
<dbReference type="FunFam" id="3.20.20.450:FF:000001">
    <property type="entry name" value="Cyclic di-GMP phosphodiesterase yahA"/>
    <property type="match status" value="1"/>
</dbReference>
<dbReference type="FunFam" id="3.30.70.270:FF:000001">
    <property type="entry name" value="Diguanylate cyclase domain protein"/>
    <property type="match status" value="1"/>
</dbReference>
<protein>
    <recommendedName>
        <fullName evidence="8">Diguanylate cyclase</fullName>
    </recommendedName>
</protein>
<dbReference type="Gene3D" id="3.30.70.270">
    <property type="match status" value="1"/>
</dbReference>
<dbReference type="NCBIfam" id="TIGR00254">
    <property type="entry name" value="GGDEF"/>
    <property type="match status" value="1"/>
</dbReference>
<evidence type="ECO:0008006" key="8">
    <source>
        <dbReference type="Google" id="ProtNLM"/>
    </source>
</evidence>
<evidence type="ECO:0000259" key="5">
    <source>
        <dbReference type="PROSITE" id="PS50887"/>
    </source>
</evidence>
<dbReference type="STRING" id="1817764.A2637_06760"/>
<evidence type="ECO:0000313" key="6">
    <source>
        <dbReference type="EMBL" id="OGI45338.1"/>
    </source>
</evidence>
<comment type="caution">
    <text evidence="6">The sequence shown here is derived from an EMBL/GenBank/DDBJ whole genome shotgun (WGS) entry which is preliminary data.</text>
</comment>
<feature type="region of interest" description="Disordered" evidence="2">
    <location>
        <begin position="1"/>
        <end position="25"/>
    </location>
</feature>
<feature type="domain" description="EAL" evidence="4">
    <location>
        <begin position="298"/>
        <end position="552"/>
    </location>
</feature>
<evidence type="ECO:0000256" key="2">
    <source>
        <dbReference type="SAM" id="MobiDB-lite"/>
    </source>
</evidence>
<dbReference type="InterPro" id="IPR052155">
    <property type="entry name" value="Biofilm_reg_signaling"/>
</dbReference>
<dbReference type="GO" id="GO:0071111">
    <property type="term" value="F:cyclic-guanylate-specific phosphodiesterase activity"/>
    <property type="evidence" value="ECO:0007669"/>
    <property type="project" value="UniProtKB-EC"/>
</dbReference>
<comment type="catalytic activity">
    <reaction evidence="1">
        <text>3',3'-c-di-GMP + H2O = 5'-phosphoguanylyl(3'-&gt;5')guanosine + H(+)</text>
        <dbReference type="Rhea" id="RHEA:24902"/>
        <dbReference type="ChEBI" id="CHEBI:15377"/>
        <dbReference type="ChEBI" id="CHEBI:15378"/>
        <dbReference type="ChEBI" id="CHEBI:58754"/>
        <dbReference type="ChEBI" id="CHEBI:58805"/>
        <dbReference type="EC" id="3.1.4.52"/>
    </reaction>
    <physiologicalReaction direction="left-to-right" evidence="1">
        <dbReference type="Rhea" id="RHEA:24903"/>
    </physiologicalReaction>
</comment>
<dbReference type="PROSITE" id="PS50883">
    <property type="entry name" value="EAL"/>
    <property type="match status" value="1"/>
</dbReference>
<accession>A0A1F6TJT2</accession>
<dbReference type="CDD" id="cd01948">
    <property type="entry name" value="EAL"/>
    <property type="match status" value="1"/>
</dbReference>
<dbReference type="GO" id="GO:0071732">
    <property type="term" value="P:cellular response to nitric oxide"/>
    <property type="evidence" value="ECO:0007669"/>
    <property type="project" value="UniProtKB-ARBA"/>
</dbReference>
<dbReference type="InterPro" id="IPR029787">
    <property type="entry name" value="Nucleotide_cyclase"/>
</dbReference>
<dbReference type="InterPro" id="IPR001633">
    <property type="entry name" value="EAL_dom"/>
</dbReference>
<dbReference type="SUPFAM" id="SSF55073">
    <property type="entry name" value="Nucleotide cyclase"/>
    <property type="match status" value="1"/>
</dbReference>
<evidence type="ECO:0000259" key="4">
    <source>
        <dbReference type="PROSITE" id="PS50883"/>
    </source>
</evidence>
<dbReference type="Proteomes" id="UP000179360">
    <property type="component" value="Unassembled WGS sequence"/>
</dbReference>
<dbReference type="CDD" id="cd01949">
    <property type="entry name" value="GGDEF"/>
    <property type="match status" value="1"/>
</dbReference>
<keyword evidence="3" id="KW-0812">Transmembrane</keyword>
<keyword evidence="3" id="KW-0472">Membrane</keyword>